<comment type="similarity">
    <text evidence="9">Belongs to the tRNA nucleotidyltransferase/poly(A) polymerase family.</text>
</comment>
<feature type="domain" description="Poly A polymerase head" evidence="10">
    <location>
        <begin position="39"/>
        <end position="158"/>
    </location>
</feature>
<keyword evidence="8 9" id="KW-0694">RNA-binding</keyword>
<dbReference type="InterPro" id="IPR002646">
    <property type="entry name" value="PolA_pol_head_dom"/>
</dbReference>
<dbReference type="PANTHER" id="PTHR46173">
    <property type="entry name" value="CCA TRNA NUCLEOTIDYLTRANSFERASE 1, MITOCHONDRIAL"/>
    <property type="match status" value="1"/>
</dbReference>
<evidence type="ECO:0000256" key="7">
    <source>
        <dbReference type="ARBA" id="ARBA00022842"/>
    </source>
</evidence>
<evidence type="ECO:0000259" key="11">
    <source>
        <dbReference type="Pfam" id="PF12627"/>
    </source>
</evidence>
<keyword evidence="7" id="KW-0460">Magnesium</keyword>
<evidence type="ECO:0000256" key="4">
    <source>
        <dbReference type="ARBA" id="ARBA00022695"/>
    </source>
</evidence>
<comment type="cofactor">
    <cofactor evidence="1">
        <name>Mg(2+)</name>
        <dbReference type="ChEBI" id="CHEBI:18420"/>
    </cofactor>
</comment>
<evidence type="ECO:0000256" key="9">
    <source>
        <dbReference type="RuleBase" id="RU003953"/>
    </source>
</evidence>
<name>A0AA37QA30_9BACT</name>
<dbReference type="InterPro" id="IPR032810">
    <property type="entry name" value="CCA-adding_enz_C"/>
</dbReference>
<dbReference type="CDD" id="cd05398">
    <property type="entry name" value="NT_ClassII-CCAase"/>
    <property type="match status" value="1"/>
</dbReference>
<evidence type="ECO:0000256" key="6">
    <source>
        <dbReference type="ARBA" id="ARBA00022741"/>
    </source>
</evidence>
<comment type="caution">
    <text evidence="13">The sequence shown here is derived from an EMBL/GenBank/DDBJ whole genome shotgun (WGS) entry which is preliminary data.</text>
</comment>
<evidence type="ECO:0000256" key="8">
    <source>
        <dbReference type="ARBA" id="ARBA00022884"/>
    </source>
</evidence>
<organism evidence="13 14">
    <name type="scientific">Roseisolibacter agri</name>
    <dbReference type="NCBI Taxonomy" id="2014610"/>
    <lineage>
        <taxon>Bacteria</taxon>
        <taxon>Pseudomonadati</taxon>
        <taxon>Gemmatimonadota</taxon>
        <taxon>Gemmatimonadia</taxon>
        <taxon>Gemmatimonadales</taxon>
        <taxon>Gemmatimonadaceae</taxon>
        <taxon>Roseisolibacter</taxon>
    </lineage>
</organism>
<dbReference type="InterPro" id="IPR043519">
    <property type="entry name" value="NT_sf"/>
</dbReference>
<keyword evidence="3" id="KW-0819">tRNA processing</keyword>
<keyword evidence="2 9" id="KW-0808">Transferase</keyword>
<dbReference type="Gene3D" id="3.30.460.10">
    <property type="entry name" value="Beta Polymerase, domain 2"/>
    <property type="match status" value="1"/>
</dbReference>
<dbReference type="InterPro" id="IPR032828">
    <property type="entry name" value="PolyA_RNA-bd"/>
</dbReference>
<dbReference type="Pfam" id="PF13735">
    <property type="entry name" value="tRNA_NucTran2_2"/>
    <property type="match status" value="1"/>
</dbReference>
<evidence type="ECO:0000259" key="10">
    <source>
        <dbReference type="Pfam" id="PF01743"/>
    </source>
</evidence>
<dbReference type="GO" id="GO:0008033">
    <property type="term" value="P:tRNA processing"/>
    <property type="evidence" value="ECO:0007669"/>
    <property type="project" value="UniProtKB-KW"/>
</dbReference>
<proteinExistence type="inferred from homology"/>
<keyword evidence="4" id="KW-0548">Nucleotidyltransferase</keyword>
<protein>
    <recommendedName>
        <fullName evidence="15">CCA tRNA nucleotidyltransferase</fullName>
    </recommendedName>
</protein>
<dbReference type="PANTHER" id="PTHR46173:SF1">
    <property type="entry name" value="CCA TRNA NUCLEOTIDYLTRANSFERASE 1, MITOCHONDRIAL"/>
    <property type="match status" value="1"/>
</dbReference>
<dbReference type="RefSeq" id="WP_284351940.1">
    <property type="nucleotide sequence ID" value="NZ_BRXS01000006.1"/>
</dbReference>
<reference evidence="13" key="1">
    <citation type="submission" date="2022-08" db="EMBL/GenBank/DDBJ databases">
        <title>Draft genome sequencing of Roseisolibacter agri AW1220.</title>
        <authorList>
            <person name="Tobiishi Y."/>
            <person name="Tonouchi A."/>
        </authorList>
    </citation>
    <scope>NUCLEOTIDE SEQUENCE</scope>
    <source>
        <strain evidence="13">AW1220</strain>
    </source>
</reference>
<dbReference type="Pfam" id="PF01743">
    <property type="entry name" value="PolyA_pol"/>
    <property type="match status" value="1"/>
</dbReference>
<evidence type="ECO:0000259" key="12">
    <source>
        <dbReference type="Pfam" id="PF13735"/>
    </source>
</evidence>
<dbReference type="SUPFAM" id="SSF81301">
    <property type="entry name" value="Nucleotidyltransferase"/>
    <property type="match status" value="1"/>
</dbReference>
<evidence type="ECO:0000256" key="3">
    <source>
        <dbReference type="ARBA" id="ARBA00022694"/>
    </source>
</evidence>
<sequence length="443" mass="48874">MTAHGIDEATLRRRLDALEPPRGVLEIANRLLDAGHETWCVGGAIRDALLGRPSLDWDLATSATPAEMRKVFRRVVPKGEQFGTLGLFDQDGVMHEVTTFRRDVQTDGRHAVVEFGASLYDDLARRDFTINAIAFSPRGRTLHDPFDGVGDLRRGVVRAVGDADARLREDRLRALRAIRFAARFEFDFDPPTWAAVVASGPHLGRLSAERVREELDKTLRQVRAPSWALERWRESGALATLIPALADVSPVAFTTLDHLPVPRGRRERGRYLHRLAAPWLERDRVTAERSLRALRCSNQEVRWVADLVDRWQRVAGSIRGALLADAAPAEAELRRWASAVGRVMVADVLRLGAARWAAERAAGREAPDAARVRALHRRMIRVAYGQPIELADLAVDGGDLLAAGIAAGPGVGIILQRLLAAVVEDPAENDRERLLARAAASND</sequence>
<evidence type="ECO:0000256" key="5">
    <source>
        <dbReference type="ARBA" id="ARBA00022723"/>
    </source>
</evidence>
<dbReference type="Gene3D" id="1.10.3090.10">
    <property type="entry name" value="cca-adding enzyme, domain 2"/>
    <property type="match status" value="1"/>
</dbReference>
<dbReference type="GO" id="GO:0016779">
    <property type="term" value="F:nucleotidyltransferase activity"/>
    <property type="evidence" value="ECO:0007669"/>
    <property type="project" value="UniProtKB-KW"/>
</dbReference>
<dbReference type="Pfam" id="PF12627">
    <property type="entry name" value="PolyA_pol_RNAbd"/>
    <property type="match status" value="1"/>
</dbReference>
<accession>A0AA37QA30</accession>
<evidence type="ECO:0000313" key="14">
    <source>
        <dbReference type="Proteomes" id="UP001161325"/>
    </source>
</evidence>
<evidence type="ECO:0008006" key="15">
    <source>
        <dbReference type="Google" id="ProtNLM"/>
    </source>
</evidence>
<dbReference type="EMBL" id="BRXS01000006">
    <property type="protein sequence ID" value="GLC27502.1"/>
    <property type="molecule type" value="Genomic_DNA"/>
</dbReference>
<evidence type="ECO:0000256" key="1">
    <source>
        <dbReference type="ARBA" id="ARBA00001946"/>
    </source>
</evidence>
<gene>
    <name evidence="13" type="ORF">rosag_40150</name>
</gene>
<dbReference type="AlphaFoldDB" id="A0AA37QA30"/>
<dbReference type="Gene3D" id="1.10.246.80">
    <property type="match status" value="1"/>
</dbReference>
<keyword evidence="6" id="KW-0547">Nucleotide-binding</keyword>
<evidence type="ECO:0000313" key="13">
    <source>
        <dbReference type="EMBL" id="GLC27502.1"/>
    </source>
</evidence>
<dbReference type="GO" id="GO:0000166">
    <property type="term" value="F:nucleotide binding"/>
    <property type="evidence" value="ECO:0007669"/>
    <property type="project" value="UniProtKB-KW"/>
</dbReference>
<dbReference type="Proteomes" id="UP001161325">
    <property type="component" value="Unassembled WGS sequence"/>
</dbReference>
<dbReference type="GO" id="GO:0000049">
    <property type="term" value="F:tRNA binding"/>
    <property type="evidence" value="ECO:0007669"/>
    <property type="project" value="TreeGrafter"/>
</dbReference>
<feature type="domain" description="tRNA nucleotidyltransferase/poly(A) polymerase RNA and SrmB- binding" evidence="11">
    <location>
        <begin position="186"/>
        <end position="246"/>
    </location>
</feature>
<dbReference type="InterPro" id="IPR050264">
    <property type="entry name" value="Bact_CCA-adding_enz_type3_sf"/>
</dbReference>
<keyword evidence="14" id="KW-1185">Reference proteome</keyword>
<dbReference type="GO" id="GO:0046872">
    <property type="term" value="F:metal ion binding"/>
    <property type="evidence" value="ECO:0007669"/>
    <property type="project" value="UniProtKB-KW"/>
</dbReference>
<feature type="domain" description="CCA-adding enzyme C-terminal" evidence="12">
    <location>
        <begin position="389"/>
        <end position="436"/>
    </location>
</feature>
<dbReference type="SUPFAM" id="SSF81891">
    <property type="entry name" value="Poly A polymerase C-terminal region-like"/>
    <property type="match status" value="1"/>
</dbReference>
<evidence type="ECO:0000256" key="2">
    <source>
        <dbReference type="ARBA" id="ARBA00022679"/>
    </source>
</evidence>
<keyword evidence="5" id="KW-0479">Metal-binding</keyword>